<keyword evidence="2" id="KW-0326">Glycosidase</keyword>
<feature type="signal peptide" evidence="1">
    <location>
        <begin position="1"/>
        <end position="21"/>
    </location>
</feature>
<keyword evidence="1" id="KW-0732">Signal</keyword>
<dbReference type="GO" id="GO:0004568">
    <property type="term" value="F:chitinase activity"/>
    <property type="evidence" value="ECO:0007669"/>
    <property type="project" value="TreeGrafter"/>
</dbReference>
<dbReference type="STRING" id="888268.A0A1E5W2V4"/>
<organism evidence="2 3">
    <name type="scientific">Dichanthelium oligosanthes</name>
    <dbReference type="NCBI Taxonomy" id="888268"/>
    <lineage>
        <taxon>Eukaryota</taxon>
        <taxon>Viridiplantae</taxon>
        <taxon>Streptophyta</taxon>
        <taxon>Embryophyta</taxon>
        <taxon>Tracheophyta</taxon>
        <taxon>Spermatophyta</taxon>
        <taxon>Magnoliopsida</taxon>
        <taxon>Liliopsida</taxon>
        <taxon>Poales</taxon>
        <taxon>Poaceae</taxon>
        <taxon>PACMAD clade</taxon>
        <taxon>Panicoideae</taxon>
        <taxon>Panicodae</taxon>
        <taxon>Paniceae</taxon>
        <taxon>Dichantheliinae</taxon>
        <taxon>Dichanthelium</taxon>
    </lineage>
</organism>
<keyword evidence="3" id="KW-1185">Reference proteome</keyword>
<reference evidence="2 3" key="1">
    <citation type="submission" date="2016-09" db="EMBL/GenBank/DDBJ databases">
        <title>The draft genome of Dichanthelium oligosanthes: A C3 panicoid grass species.</title>
        <authorList>
            <person name="Studer A.J."/>
            <person name="Schnable J.C."/>
            <person name="Brutnell T.P."/>
        </authorList>
    </citation>
    <scope>NUCLEOTIDE SEQUENCE [LARGE SCALE GENOMIC DNA]</scope>
    <source>
        <strain evidence="3">cv. Kellogg 1175</strain>
        <tissue evidence="2">Leaf</tissue>
    </source>
</reference>
<dbReference type="Proteomes" id="UP000095767">
    <property type="component" value="Unassembled WGS sequence"/>
</dbReference>
<dbReference type="Gene3D" id="3.20.20.80">
    <property type="entry name" value="Glycosidases"/>
    <property type="match status" value="2"/>
</dbReference>
<dbReference type="GO" id="GO:0005576">
    <property type="term" value="C:extracellular region"/>
    <property type="evidence" value="ECO:0007669"/>
    <property type="project" value="TreeGrafter"/>
</dbReference>
<dbReference type="InterPro" id="IPR050542">
    <property type="entry name" value="Glycosyl_Hydrlase18_Chitinase"/>
</dbReference>
<protein>
    <submittedName>
        <fullName evidence="2">Xylanase inhibitor protein 1</fullName>
    </submittedName>
</protein>
<feature type="chain" id="PRO_5009188754" evidence="1">
    <location>
        <begin position="22"/>
        <end position="184"/>
    </location>
</feature>
<keyword evidence="2" id="KW-0624">Polysaccharide degradation</keyword>
<keyword evidence="2" id="KW-0378">Hydrolase</keyword>
<dbReference type="EMBL" id="LWDX02022772">
    <property type="protein sequence ID" value="OEL31742.1"/>
    <property type="molecule type" value="Genomic_DNA"/>
</dbReference>
<dbReference type="AlphaFoldDB" id="A0A1E5W2V4"/>
<keyword evidence="2" id="KW-0858">Xylan degradation</keyword>
<dbReference type="PANTHER" id="PTHR45708:SF23">
    <property type="entry name" value="GH18 DOMAIN-CONTAINING PROTEIN"/>
    <property type="match status" value="1"/>
</dbReference>
<dbReference type="GO" id="GO:0045493">
    <property type="term" value="P:xylan catabolic process"/>
    <property type="evidence" value="ECO:0007669"/>
    <property type="project" value="UniProtKB-KW"/>
</dbReference>
<name>A0A1E5W2V4_9POAL</name>
<proteinExistence type="predicted"/>
<dbReference type="PANTHER" id="PTHR45708">
    <property type="entry name" value="ENDOCHITINASE"/>
    <property type="match status" value="1"/>
</dbReference>
<evidence type="ECO:0000313" key="2">
    <source>
        <dbReference type="EMBL" id="OEL31742.1"/>
    </source>
</evidence>
<evidence type="ECO:0000256" key="1">
    <source>
        <dbReference type="SAM" id="SignalP"/>
    </source>
</evidence>
<accession>A0A1E5W2V4</accession>
<sequence>MAGVHRRASLCLAALLSVAMAALENQTGQVAVFCGRHNDEGSLREACNSGMYTSVIMSFLNVYGHERYHLDLSGHQLASIGDDIKHCQLERIHVRFYDNDGHTDCNGYSEEVWDRWTAAYPSSQIFLGLPASPKAAKEGYLYPKSLYYGVLPVVQKVVNYGGVMLWDRYYDKHSNYSSYVKRWA</sequence>
<comment type="caution">
    <text evidence="2">The sequence shown here is derived from an EMBL/GenBank/DDBJ whole genome shotgun (WGS) entry which is preliminary data.</text>
</comment>
<evidence type="ECO:0000313" key="3">
    <source>
        <dbReference type="Proteomes" id="UP000095767"/>
    </source>
</evidence>
<keyword evidence="2" id="KW-0119">Carbohydrate metabolism</keyword>
<dbReference type="SUPFAM" id="SSF51445">
    <property type="entry name" value="(Trans)glycosidases"/>
    <property type="match status" value="2"/>
</dbReference>
<dbReference type="InterPro" id="IPR017853">
    <property type="entry name" value="GH"/>
</dbReference>
<dbReference type="OrthoDB" id="663593at2759"/>
<gene>
    <name evidence="2" type="ORF">BAE44_0007239</name>
</gene>